<evidence type="ECO:0000256" key="1">
    <source>
        <dbReference type="SAM" id="Phobius"/>
    </source>
</evidence>
<dbReference type="EMBL" id="JACSQK010000001">
    <property type="protein sequence ID" value="MBD7959018.1"/>
    <property type="molecule type" value="Genomic_DNA"/>
</dbReference>
<comment type="caution">
    <text evidence="2">The sequence shown here is derived from an EMBL/GenBank/DDBJ whole genome shotgun (WGS) entry which is preliminary data.</text>
</comment>
<keyword evidence="1" id="KW-0812">Transmembrane</keyword>
<name>A0ABR8S6B1_9BURK</name>
<gene>
    <name evidence="2" type="ORF">H9646_00845</name>
</gene>
<evidence type="ECO:0000313" key="2">
    <source>
        <dbReference type="EMBL" id="MBD7959018.1"/>
    </source>
</evidence>
<keyword evidence="1" id="KW-0472">Membrane</keyword>
<accession>A0ABR8S6B1</accession>
<dbReference type="RefSeq" id="WP_191721439.1">
    <property type="nucleotide sequence ID" value="NZ_JACSQK010000001.1"/>
</dbReference>
<protein>
    <recommendedName>
        <fullName evidence="4">Phage abortive infection protein</fullName>
    </recommendedName>
</protein>
<organism evidence="2 3">
    <name type="scientific">Comamonas avium</name>
    <dbReference type="NCBI Taxonomy" id="2762231"/>
    <lineage>
        <taxon>Bacteria</taxon>
        <taxon>Pseudomonadati</taxon>
        <taxon>Pseudomonadota</taxon>
        <taxon>Betaproteobacteria</taxon>
        <taxon>Burkholderiales</taxon>
        <taxon>Comamonadaceae</taxon>
        <taxon>Comamonas</taxon>
    </lineage>
</organism>
<dbReference type="Proteomes" id="UP000634919">
    <property type="component" value="Unassembled WGS sequence"/>
</dbReference>
<keyword evidence="1" id="KW-1133">Transmembrane helix</keyword>
<keyword evidence="3" id="KW-1185">Reference proteome</keyword>
<evidence type="ECO:0000313" key="3">
    <source>
        <dbReference type="Proteomes" id="UP000634919"/>
    </source>
</evidence>
<feature type="transmembrane region" description="Helical" evidence="1">
    <location>
        <begin position="45"/>
        <end position="67"/>
    </location>
</feature>
<reference evidence="2 3" key="1">
    <citation type="submission" date="2020-08" db="EMBL/GenBank/DDBJ databases">
        <title>A Genomic Blueprint of the Chicken Gut Microbiome.</title>
        <authorList>
            <person name="Gilroy R."/>
            <person name="Ravi A."/>
            <person name="Getino M."/>
            <person name="Pursley I."/>
            <person name="Horton D.L."/>
            <person name="Alikhan N.-F."/>
            <person name="Baker D."/>
            <person name="Gharbi K."/>
            <person name="Hall N."/>
            <person name="Watson M."/>
            <person name="Adriaenssens E.M."/>
            <person name="Foster-Nyarko E."/>
            <person name="Jarju S."/>
            <person name="Secka A."/>
            <person name="Antonio M."/>
            <person name="Oren A."/>
            <person name="Chaudhuri R."/>
            <person name="La Ragione R.M."/>
            <person name="Hildebrand F."/>
            <person name="Pallen M.J."/>
        </authorList>
    </citation>
    <scope>NUCLEOTIDE SEQUENCE [LARGE SCALE GENOMIC DNA]</scope>
    <source>
        <strain evidence="2 3">Sa2CVA6</strain>
    </source>
</reference>
<feature type="transmembrane region" description="Helical" evidence="1">
    <location>
        <begin position="12"/>
        <end position="30"/>
    </location>
</feature>
<proteinExistence type="predicted"/>
<sequence length="281" mass="32457">MKYKHQKIKSTAIFTMVFIVAIWALAYPVASNLPSTVFKEPLNSLYGVLNVLFTALAFSGVIITLIYQNYQAEAAHQESMEKSILEMFQVFTSSDFQKTKDAAFRVLIPAIQHKKYAMFVASRLYAVEQQKFPDNQQITQTIEALEGNKERLKSMDFSKIERDDRLKLDDVLNFFAMLAQRESAIEVVKHVDFAYDWWRPSLLVIAQCQLDHFDAHPKIHEYCKNKPIMNTLAKLDILFGHTPLNSRAEILHYLQQHPKMQDYKIDQAFFAGDEQALQPAL</sequence>
<evidence type="ECO:0008006" key="4">
    <source>
        <dbReference type="Google" id="ProtNLM"/>
    </source>
</evidence>